<protein>
    <submittedName>
        <fullName evidence="1">Uncharacterized protein</fullName>
    </submittedName>
</protein>
<proteinExistence type="predicted"/>
<accession>A0A1V2H8I2</accession>
<dbReference type="RefSeq" id="WP_076956104.1">
    <property type="nucleotide sequence ID" value="NZ_MLCO01000026.1"/>
</dbReference>
<dbReference type="OrthoDB" id="973788at2"/>
<sequence length="118" mass="13583">MTGRAKRSDPERDAPWRRKNWHLFLPDPLDLGREIARAAPRMSVGRFAGILAWSLPSICNSLRAGAEAIRDGDLFFDIAPWLAQVRYDAVMEFRRIGRSRRLRPTDHLWQLLPDADTS</sequence>
<dbReference type="Proteomes" id="UP000188879">
    <property type="component" value="Unassembled WGS sequence"/>
</dbReference>
<dbReference type="EMBL" id="MLCO01000026">
    <property type="protein sequence ID" value="ONG57330.1"/>
    <property type="molecule type" value="Genomic_DNA"/>
</dbReference>
<keyword evidence="2" id="KW-1185">Reference proteome</keyword>
<organism evidence="1 2">
    <name type="scientific">Teichococcus deserti</name>
    <dbReference type="NCBI Taxonomy" id="1817963"/>
    <lineage>
        <taxon>Bacteria</taxon>
        <taxon>Pseudomonadati</taxon>
        <taxon>Pseudomonadota</taxon>
        <taxon>Alphaproteobacteria</taxon>
        <taxon>Acetobacterales</taxon>
        <taxon>Roseomonadaceae</taxon>
        <taxon>Roseomonas</taxon>
    </lineage>
</organism>
<name>A0A1V2H8I2_9PROT</name>
<comment type="caution">
    <text evidence="1">The sequence shown here is derived from an EMBL/GenBank/DDBJ whole genome shotgun (WGS) entry which is preliminary data.</text>
</comment>
<evidence type="ECO:0000313" key="2">
    <source>
        <dbReference type="Proteomes" id="UP000188879"/>
    </source>
</evidence>
<dbReference type="AlphaFoldDB" id="A0A1V2H8I2"/>
<gene>
    <name evidence="1" type="ORF">BKE38_04040</name>
</gene>
<reference evidence="1 2" key="1">
    <citation type="submission" date="2016-10" db="EMBL/GenBank/DDBJ databases">
        <title>Draft Genome sequence of Roseomonas sp. strain M3.</title>
        <authorList>
            <person name="Subhash Y."/>
            <person name="Lee S."/>
        </authorList>
    </citation>
    <scope>NUCLEOTIDE SEQUENCE [LARGE SCALE GENOMIC DNA]</scope>
    <source>
        <strain evidence="1 2">M3</strain>
    </source>
</reference>
<evidence type="ECO:0000313" key="1">
    <source>
        <dbReference type="EMBL" id="ONG57330.1"/>
    </source>
</evidence>